<keyword evidence="3 7" id="KW-1134">Transmembrane beta strand</keyword>
<evidence type="ECO:0000256" key="8">
    <source>
        <dbReference type="SAM" id="MobiDB-lite"/>
    </source>
</evidence>
<dbReference type="Gene3D" id="2.170.130.10">
    <property type="entry name" value="TonB-dependent receptor, plug domain"/>
    <property type="match status" value="1"/>
</dbReference>
<dbReference type="SUPFAM" id="SSF49464">
    <property type="entry name" value="Carboxypeptidase regulatory domain-like"/>
    <property type="match status" value="1"/>
</dbReference>
<evidence type="ECO:0000256" key="3">
    <source>
        <dbReference type="ARBA" id="ARBA00022452"/>
    </source>
</evidence>
<gene>
    <name evidence="10" type="ORF">BTO14_05110</name>
</gene>
<dbReference type="Pfam" id="PF13715">
    <property type="entry name" value="CarbopepD_reg_2"/>
    <property type="match status" value="1"/>
</dbReference>
<comment type="subcellular location">
    <subcellularLocation>
        <location evidence="1 7">Cell outer membrane</location>
        <topology evidence="1 7">Multi-pass membrane protein</topology>
    </subcellularLocation>
</comment>
<dbReference type="InterPro" id="IPR008969">
    <property type="entry name" value="CarboxyPept-like_regulatory"/>
</dbReference>
<dbReference type="FunFam" id="2.60.40.1120:FF:000003">
    <property type="entry name" value="Outer membrane protein Omp121"/>
    <property type="match status" value="1"/>
</dbReference>
<keyword evidence="5 7" id="KW-0472">Membrane</keyword>
<dbReference type="Proteomes" id="UP000247345">
    <property type="component" value="Unassembled WGS sequence"/>
</dbReference>
<keyword evidence="6 7" id="KW-0998">Cell outer membrane</keyword>
<feature type="region of interest" description="Disordered" evidence="8">
    <location>
        <begin position="882"/>
        <end position="907"/>
    </location>
</feature>
<sequence length="995" mass="107901">MLALCCIGISSAQTVKGTVSADGEPLPGASVLVKGTSNGTVTDFDGNYSVNLNSGTTLIFSYLGYASKEVVVGKQTQINIILEQDNQLDEIVVIGYGTQKKSDLTGSVSSVSAKDIAEVPVSRVDQALQGRAAGVQVTQTNGAPGAGTVIRVRGGNSITGSNEPLWVIDGIVVGTNFNLNNINSNDIKSIEILKDASSIAIYGSRGANGVVLVSTKSGTNAGSGKPQVSVNLYTSMQLVPELPKMLSQAEQIAFTNESATFRSAAEPFPNDPSTYANNDWYDIILNEAPIHNADVSIAGSSENGNVNYYNSLNYFNQKGLVISSGIEKFIFRSNLDIKLTDNLKTGFRVNYSRINQENGLTAFSNAFVTLPTQPIYNEDGTYNGFDDVIGAPFSNPVANVALNTNETFSNNLLATAYLEYSPASNWVIRSTFSPELNNTKQNRFTSSQSPDLLVVEDLGRASVRTVASQGWNNENTVQYQSDFGENHSVTALAGASFQKVSTEITQAEAFGITSDATGFNNLANSDPKRAVVSSDYTSFQIASFFGRLNYSYKDKYLLTLVGRTDGSSVFAAGNKYEFYPSIAGAWKISEEAFMKDQDVFKDLKLRASYGKSGNQAIGPYRTLALLTEANTTLDGKEVTGLTLGRPSNPNLQWETTNSFDLALEASIFNGRIFTELNYYYKKTNDLLLDVSIPRQTGFTSQLQNVGSLENKGWEFLINSKNIRTDNFSWNSTLSLSANKNKILDLGGVDFIDVTVDAILGSGNTRLIVGESVPVFTGVNYLGTWKSQEEIDASGYTDPQVVGGPKFEDLNGDGIISTEDNVVLGDPTPDLIFGFENSFTYKNWDLSFYFQGTVGNDVFNLRTRNHYFNRGETTKFAELANRWTPENPTSNIPRAGADSVTNTPSNSEYVEDGSHVRLKTARLAYNLPVDKFGLGGVKNATIYFSGTNLLLFSNFRLIDPETSSFGKNGLGNIAQGYANGEYPNPRVLTFGINVNF</sequence>
<dbReference type="EMBL" id="MSCK01000001">
    <property type="protein sequence ID" value="PQJ72673.1"/>
    <property type="molecule type" value="Genomic_DNA"/>
</dbReference>
<feature type="domain" description="TonB-dependent receptor plug" evidence="9">
    <location>
        <begin position="101"/>
        <end position="210"/>
    </location>
</feature>
<dbReference type="Pfam" id="PF07715">
    <property type="entry name" value="Plug"/>
    <property type="match status" value="1"/>
</dbReference>
<evidence type="ECO:0000313" key="11">
    <source>
        <dbReference type="Proteomes" id="UP000247345"/>
    </source>
</evidence>
<dbReference type="PROSITE" id="PS52016">
    <property type="entry name" value="TONB_DEPENDENT_REC_3"/>
    <property type="match status" value="1"/>
</dbReference>
<dbReference type="Gene3D" id="2.60.40.1120">
    <property type="entry name" value="Carboxypeptidase-like, regulatory domain"/>
    <property type="match status" value="1"/>
</dbReference>
<name>A0A2P6CCQ6_9FLAO</name>
<evidence type="ECO:0000256" key="7">
    <source>
        <dbReference type="PROSITE-ProRule" id="PRU01360"/>
    </source>
</evidence>
<protein>
    <submittedName>
        <fullName evidence="10">SusC/RagA family TonB-linked outer membrane protein</fullName>
    </submittedName>
</protein>
<dbReference type="InterPro" id="IPR012910">
    <property type="entry name" value="Plug_dom"/>
</dbReference>
<evidence type="ECO:0000256" key="5">
    <source>
        <dbReference type="ARBA" id="ARBA00023136"/>
    </source>
</evidence>
<accession>A0A2P6CCQ6</accession>
<dbReference type="Gene3D" id="2.40.170.20">
    <property type="entry name" value="TonB-dependent receptor, beta-barrel domain"/>
    <property type="match status" value="1"/>
</dbReference>
<dbReference type="InterPro" id="IPR036942">
    <property type="entry name" value="Beta-barrel_TonB_sf"/>
</dbReference>
<evidence type="ECO:0000256" key="2">
    <source>
        <dbReference type="ARBA" id="ARBA00022448"/>
    </source>
</evidence>
<dbReference type="NCBIfam" id="TIGR04057">
    <property type="entry name" value="SusC_RagA_signa"/>
    <property type="match status" value="1"/>
</dbReference>
<keyword evidence="4 7" id="KW-0812">Transmembrane</keyword>
<evidence type="ECO:0000256" key="4">
    <source>
        <dbReference type="ARBA" id="ARBA00022692"/>
    </source>
</evidence>
<evidence type="ECO:0000256" key="6">
    <source>
        <dbReference type="ARBA" id="ARBA00023237"/>
    </source>
</evidence>
<keyword evidence="11" id="KW-1185">Reference proteome</keyword>
<keyword evidence="2 7" id="KW-0813">Transport</keyword>
<dbReference type="InterPro" id="IPR037066">
    <property type="entry name" value="Plug_dom_sf"/>
</dbReference>
<dbReference type="InterPro" id="IPR023996">
    <property type="entry name" value="TonB-dep_OMP_SusC/RagA"/>
</dbReference>
<dbReference type="GO" id="GO:0009279">
    <property type="term" value="C:cell outer membrane"/>
    <property type="evidence" value="ECO:0007669"/>
    <property type="project" value="UniProtKB-SubCell"/>
</dbReference>
<dbReference type="AlphaFoldDB" id="A0A2P6CCQ6"/>
<feature type="compositionally biased region" description="Polar residues" evidence="8">
    <location>
        <begin position="898"/>
        <end position="907"/>
    </location>
</feature>
<evidence type="ECO:0000259" key="9">
    <source>
        <dbReference type="Pfam" id="PF07715"/>
    </source>
</evidence>
<reference evidence="10 11" key="1">
    <citation type="submission" date="2016-12" db="EMBL/GenBank/DDBJ databases">
        <title>Trade-off between light-utilization and light-protection in marine flavobacteria.</title>
        <authorList>
            <person name="Kumagai Y."/>
            <person name="Yoshizawa S."/>
            <person name="Kogure K."/>
            <person name="Iwasaki W."/>
        </authorList>
    </citation>
    <scope>NUCLEOTIDE SEQUENCE [LARGE SCALE GENOMIC DNA]</scope>
    <source>
        <strain evidence="10 11">KCTC 12100</strain>
    </source>
</reference>
<dbReference type="NCBIfam" id="TIGR04056">
    <property type="entry name" value="OMP_RagA_SusC"/>
    <property type="match status" value="1"/>
</dbReference>
<organism evidence="10 11">
    <name type="scientific">Polaribacter butkevichii</name>
    <dbReference type="NCBI Taxonomy" id="218490"/>
    <lineage>
        <taxon>Bacteria</taxon>
        <taxon>Pseudomonadati</taxon>
        <taxon>Bacteroidota</taxon>
        <taxon>Flavobacteriia</taxon>
        <taxon>Flavobacteriales</taxon>
        <taxon>Flavobacteriaceae</taxon>
    </lineage>
</organism>
<evidence type="ECO:0000256" key="1">
    <source>
        <dbReference type="ARBA" id="ARBA00004571"/>
    </source>
</evidence>
<dbReference type="OrthoDB" id="9768177at2"/>
<proteinExistence type="inferred from homology"/>
<dbReference type="SUPFAM" id="SSF56935">
    <property type="entry name" value="Porins"/>
    <property type="match status" value="1"/>
</dbReference>
<evidence type="ECO:0000313" key="10">
    <source>
        <dbReference type="EMBL" id="PQJ72673.1"/>
    </source>
</evidence>
<dbReference type="FunFam" id="2.170.130.10:FF:000008">
    <property type="entry name" value="SusC/RagA family TonB-linked outer membrane protein"/>
    <property type="match status" value="1"/>
</dbReference>
<dbReference type="RefSeq" id="WP_105048333.1">
    <property type="nucleotide sequence ID" value="NZ_CP150661.1"/>
</dbReference>
<comment type="caution">
    <text evidence="10">The sequence shown here is derived from an EMBL/GenBank/DDBJ whole genome shotgun (WGS) entry which is preliminary data.</text>
</comment>
<dbReference type="InterPro" id="IPR023997">
    <property type="entry name" value="TonB-dep_OMP_SusC/RagA_CS"/>
</dbReference>
<comment type="similarity">
    <text evidence="7">Belongs to the TonB-dependent receptor family.</text>
</comment>
<dbReference type="InterPro" id="IPR039426">
    <property type="entry name" value="TonB-dep_rcpt-like"/>
</dbReference>